<dbReference type="OrthoDB" id="159395at2759"/>
<dbReference type="GO" id="GO:0016316">
    <property type="term" value="F:phosphatidylinositol-3,4-bisphosphate 4-phosphatase activity"/>
    <property type="evidence" value="ECO:0007669"/>
    <property type="project" value="InterPro"/>
</dbReference>
<proteinExistence type="predicted"/>
<dbReference type="InterPro" id="IPR039034">
    <property type="entry name" value="INPP4"/>
</dbReference>
<feature type="region of interest" description="Disordered" evidence="3">
    <location>
        <begin position="191"/>
        <end position="216"/>
    </location>
</feature>
<feature type="region of interest" description="Disordered" evidence="3">
    <location>
        <begin position="107"/>
        <end position="126"/>
    </location>
</feature>
<dbReference type="PANTHER" id="PTHR12187:SF11">
    <property type="entry name" value="PHOSPHATIDYLINOSITOL-3,4-BISPHOSPHATE 4-PHOSPHATASE"/>
    <property type="match status" value="1"/>
</dbReference>
<protein>
    <submittedName>
        <fullName evidence="4">II inositol 3,4-bisphosphate 4-phosphatase</fullName>
    </submittedName>
</protein>
<dbReference type="EMBL" id="CAICTM010000076">
    <property type="protein sequence ID" value="CAB9500185.1"/>
    <property type="molecule type" value="Genomic_DNA"/>
</dbReference>
<keyword evidence="1" id="KW-0378">Hydrolase</keyword>
<organism evidence="4 5">
    <name type="scientific">Seminavis robusta</name>
    <dbReference type="NCBI Taxonomy" id="568900"/>
    <lineage>
        <taxon>Eukaryota</taxon>
        <taxon>Sar</taxon>
        <taxon>Stramenopiles</taxon>
        <taxon>Ochrophyta</taxon>
        <taxon>Bacillariophyta</taxon>
        <taxon>Bacillariophyceae</taxon>
        <taxon>Bacillariophycidae</taxon>
        <taxon>Naviculales</taxon>
        <taxon>Naviculaceae</taxon>
        <taxon>Seminavis</taxon>
    </lineage>
</organism>
<feature type="compositionally biased region" description="Basic and acidic residues" evidence="3">
    <location>
        <begin position="739"/>
        <end position="750"/>
    </location>
</feature>
<keyword evidence="2" id="KW-0443">Lipid metabolism</keyword>
<comment type="caution">
    <text evidence="4">The sequence shown here is derived from an EMBL/GenBank/DDBJ whole genome shotgun (WGS) entry which is preliminary data.</text>
</comment>
<keyword evidence="5" id="KW-1185">Reference proteome</keyword>
<evidence type="ECO:0000313" key="4">
    <source>
        <dbReference type="EMBL" id="CAB9500185.1"/>
    </source>
</evidence>
<dbReference type="PANTHER" id="PTHR12187">
    <property type="entry name" value="AGAP000124-PA"/>
    <property type="match status" value="1"/>
</dbReference>
<accession>A0A9N8H5M1</accession>
<dbReference type="Proteomes" id="UP001153069">
    <property type="component" value="Unassembled WGS sequence"/>
</dbReference>
<sequence>MSTADWTNTSTGGNNSVHSTSTISSAGINGTASNNAYAANNGVSNQAGISSIVGGVEEVTGMVYPAIATLDRQYSAPVGQRLLLFVQTNANCGLQGGVETILKLQKTKGRSLSPPPNHATSTCDYNYNTQEDDLDVAYSSRTPSQTNPSSDDPYGFLRDDDTGTLATGITGSSTNASDNFSYASATSSINSSTQQNLNTNNNNTSNSNSSKKGPNLGRFLKKVAKQTTGALERGMHELAIKADQGRTPDLLTACLFSTATGELIAMTDSVPMPRIAIVGVTFSIPLWVPPRFEDNAMVTVKLFIHSQASLMISATGKPKTKHFLLGQTQVNVGQMRKLLLQQRKGFFSLPLASTLVAEGQQLHFCVLPDLKIPAMAQRGWSLMDPQFSGCTSGLYNYPLDQSYALKTPPSNSSNNIQEQPWLIATERAIESTIVLPLAAAFAQICTQACHVSLQHAQAIATHLLAKRTEHDEPGPCANVHVEFQYLQIDASASNPVAAMAAQLPSVNMTLAWQPPDSLFELELIPSATVPVGGTHPQVAPPQLQFFPPVVTTGILPAILKAHGAQLPAFMLGNLRVQLTANTRPPDVWEAVVVLEQHVNQQRGRTIQLPFYSLATGLKVGAMVMTIDISVETPSAPLPNYVSPQRGLVTMVGLENLIQDVVTPMVDHVVLPQQQAAQADDVTRRRQQQLATMGSFMSHAYLDQHVRSRRQADWELFSMKAREYRQVLESHSRTPNTTPRHTEPSWEDRSPKPFRPSSSRPELLLSMIPFNTHNASFSLDIIDPNNSQPNDGALFHNITCGAPADHAAGFGNVFVDRTFTSPIGSVSGGLRRLEAKRFELAQIVKNAQTQLIAGVAGFFQAARQQPQNKFVNHVPARHSNLQNLRWKVFEAVHAYHHVTWICAVRRANAFSQALGIAVTSYLTSLSDVALCQMGWPQLWARHGYLVSYEGLLSAAGKELGMIEDASVAISMLHMVKIVLVPDDNTTRGDPARVPIPHSPLLKWVHLIPTTSNSSTNSRSTQYLLQVGVHSRYFEQRVPACLKNGTQVRFYPVLFQVGVDIRQWGAHAGSNMKNQFAGGDYSSGAGAGGAGLLDDEDDDVGVSDDDVLVALNYEALQKMNAYAHLISPVPGSNVPAGDPFDTFLASTSQSSQQQAKNMSVHPSLSMLHNHVMTSAGRMNHSILDEAATMAQQLGGGGVVFCKSGKDRTAMHVTYKQAQFANRFRQQRHRNQEVPDTTLEDATRMRIYGTRLPVCEKNVGQALYAFNSLQSKFMPDALKPPPSTLAGFLKGGRLLTGGGIET</sequence>
<gene>
    <name evidence="4" type="ORF">SEMRO_77_G042210.1</name>
</gene>
<feature type="compositionally biased region" description="Low complexity" evidence="3">
    <location>
        <begin position="191"/>
        <end position="210"/>
    </location>
</feature>
<feature type="region of interest" description="Disordered" evidence="3">
    <location>
        <begin position="139"/>
        <end position="170"/>
    </location>
</feature>
<evidence type="ECO:0000256" key="1">
    <source>
        <dbReference type="ARBA" id="ARBA00022801"/>
    </source>
</evidence>
<name>A0A9N8H5M1_9STRA</name>
<evidence type="ECO:0000256" key="3">
    <source>
        <dbReference type="SAM" id="MobiDB-lite"/>
    </source>
</evidence>
<feature type="region of interest" description="Disordered" evidence="3">
    <location>
        <begin position="726"/>
        <end position="757"/>
    </location>
</feature>
<dbReference type="GO" id="GO:0005737">
    <property type="term" value="C:cytoplasm"/>
    <property type="evidence" value="ECO:0007669"/>
    <property type="project" value="TreeGrafter"/>
</dbReference>
<feature type="compositionally biased region" description="Polar residues" evidence="3">
    <location>
        <begin position="139"/>
        <end position="150"/>
    </location>
</feature>
<evidence type="ECO:0000313" key="5">
    <source>
        <dbReference type="Proteomes" id="UP001153069"/>
    </source>
</evidence>
<reference evidence="4" key="1">
    <citation type="submission" date="2020-06" db="EMBL/GenBank/DDBJ databases">
        <authorList>
            <consortium name="Plant Systems Biology data submission"/>
        </authorList>
    </citation>
    <scope>NUCLEOTIDE SEQUENCE</scope>
    <source>
        <strain evidence="4">D6</strain>
    </source>
</reference>
<evidence type="ECO:0000256" key="2">
    <source>
        <dbReference type="ARBA" id="ARBA00023098"/>
    </source>
</evidence>